<keyword evidence="1" id="KW-0812">Transmembrane</keyword>
<gene>
    <name evidence="2" type="ORF">An04g07435</name>
</gene>
<name>A0AAJ8BW63_ASPNG</name>
<dbReference type="RefSeq" id="XP_059603656.1">
    <property type="nucleotide sequence ID" value="XM_059747642.1"/>
</dbReference>
<evidence type="ECO:0000313" key="2">
    <source>
        <dbReference type="RefSeq" id="XP_059603656.1"/>
    </source>
</evidence>
<reference evidence="2" key="1">
    <citation type="submission" date="2025-02" db="EMBL/GenBank/DDBJ databases">
        <authorList>
            <consortium name="NCBI Genome Project"/>
        </authorList>
    </citation>
    <scope>NUCLEOTIDE SEQUENCE</scope>
</reference>
<dbReference type="GeneID" id="84590969"/>
<protein>
    <recommendedName>
        <fullName evidence="3">Secreted protein</fullName>
    </recommendedName>
</protein>
<dbReference type="VEuPathDB" id="FungiDB:An04g07435"/>
<dbReference type="KEGG" id="ang:An04g07435"/>
<reference evidence="2" key="2">
    <citation type="submission" date="2025-08" db="UniProtKB">
        <authorList>
            <consortium name="RefSeq"/>
        </authorList>
    </citation>
    <scope>IDENTIFICATION</scope>
</reference>
<dbReference type="AlphaFoldDB" id="A0AAJ8BW63"/>
<keyword evidence="1" id="KW-0472">Membrane</keyword>
<keyword evidence="1" id="KW-1133">Transmembrane helix</keyword>
<accession>A0AAJ8BW63</accession>
<evidence type="ECO:0008006" key="3">
    <source>
        <dbReference type="Google" id="ProtNLM"/>
    </source>
</evidence>
<evidence type="ECO:0000256" key="1">
    <source>
        <dbReference type="SAM" id="Phobius"/>
    </source>
</evidence>
<feature type="transmembrane region" description="Helical" evidence="1">
    <location>
        <begin position="6"/>
        <end position="22"/>
    </location>
</feature>
<organism evidence="2">
    <name type="scientific">Aspergillus niger</name>
    <dbReference type="NCBI Taxonomy" id="5061"/>
    <lineage>
        <taxon>Eukaryota</taxon>
        <taxon>Fungi</taxon>
        <taxon>Dikarya</taxon>
        <taxon>Ascomycota</taxon>
        <taxon>Pezizomycotina</taxon>
        <taxon>Eurotiomycetes</taxon>
        <taxon>Eurotiomycetidae</taxon>
        <taxon>Eurotiales</taxon>
        <taxon>Aspergillaceae</taxon>
        <taxon>Aspergillus</taxon>
        <taxon>Aspergillus subgen. Circumdati</taxon>
    </lineage>
</organism>
<proteinExistence type="predicted"/>
<sequence length="77" mass="8880">MYCYFWELMGIFLVTSTAGVWIQRMRMDIYPPVLSSPVASPHIYCRILARSGTIVPSSRGVSIWHHELSQLVRRLPT</sequence>